<reference evidence="3 4" key="1">
    <citation type="journal article" date="2015" name="Stand. Genomic Sci.">
        <title>Genomic Encyclopedia of Bacterial and Archaeal Type Strains, Phase III: the genomes of soil and plant-associated and newly described type strains.</title>
        <authorList>
            <person name="Whitman W.B."/>
            <person name="Woyke T."/>
            <person name="Klenk H.P."/>
            <person name="Zhou Y."/>
            <person name="Lilburn T.G."/>
            <person name="Beck B.J."/>
            <person name="De Vos P."/>
            <person name="Vandamme P."/>
            <person name="Eisen J.A."/>
            <person name="Garrity G."/>
            <person name="Hugenholtz P."/>
            <person name="Kyrpides N.C."/>
        </authorList>
    </citation>
    <scope>NUCLEOTIDE SEQUENCE [LARGE SCALE GENOMIC DNA]</scope>
    <source>
        <strain evidence="3 4">CGMCC 1.5364</strain>
    </source>
</reference>
<comment type="caution">
    <text evidence="3">The sequence shown here is derived from an EMBL/GenBank/DDBJ whole genome shotgun (WGS) entry which is preliminary data.</text>
</comment>
<dbReference type="Gene3D" id="3.40.50.300">
    <property type="entry name" value="P-loop containing nucleotide triphosphate hydrolases"/>
    <property type="match status" value="1"/>
</dbReference>
<name>A0A562P2M1_9RHOB</name>
<dbReference type="InterPro" id="IPR027417">
    <property type="entry name" value="P-loop_NTPase"/>
</dbReference>
<gene>
    <name evidence="3" type="ORF">IQ24_00374</name>
</gene>
<dbReference type="GO" id="GO:0004519">
    <property type="term" value="F:endonuclease activity"/>
    <property type="evidence" value="ECO:0007669"/>
    <property type="project" value="InterPro"/>
</dbReference>
<evidence type="ECO:0000259" key="1">
    <source>
        <dbReference type="Pfam" id="PF03354"/>
    </source>
</evidence>
<dbReference type="Pfam" id="PF20441">
    <property type="entry name" value="TerL_nuclease"/>
    <property type="match status" value="1"/>
</dbReference>
<evidence type="ECO:0000313" key="4">
    <source>
        <dbReference type="Proteomes" id="UP000316225"/>
    </source>
</evidence>
<accession>A0A562P2M1</accession>
<proteinExistence type="predicted"/>
<feature type="domain" description="Terminase large subunit-like endonuclease" evidence="2">
    <location>
        <begin position="215"/>
        <end position="494"/>
    </location>
</feature>
<dbReference type="Pfam" id="PF03354">
    <property type="entry name" value="TerL_ATPase"/>
    <property type="match status" value="1"/>
</dbReference>
<dbReference type="PANTHER" id="PTHR41287:SF1">
    <property type="entry name" value="PROTEIN YMFN"/>
    <property type="match status" value="1"/>
</dbReference>
<dbReference type="PANTHER" id="PTHR41287">
    <property type="match status" value="1"/>
</dbReference>
<organism evidence="3 4">
    <name type="scientific">Paracoccus sulfuroxidans</name>
    <dbReference type="NCBI Taxonomy" id="384678"/>
    <lineage>
        <taxon>Bacteria</taxon>
        <taxon>Pseudomonadati</taxon>
        <taxon>Pseudomonadota</taxon>
        <taxon>Alphaproteobacteria</taxon>
        <taxon>Rhodobacterales</taxon>
        <taxon>Paracoccaceae</taxon>
        <taxon>Paracoccus</taxon>
    </lineage>
</organism>
<feature type="domain" description="Terminase large subunit-like ATPase" evidence="1">
    <location>
        <begin position="50"/>
        <end position="201"/>
    </location>
</feature>
<dbReference type="EMBL" id="VLKU01000001">
    <property type="protein sequence ID" value="TWI38236.1"/>
    <property type="molecule type" value="Genomic_DNA"/>
</dbReference>
<dbReference type="InterPro" id="IPR005021">
    <property type="entry name" value="Terminase_largesu-like"/>
</dbReference>
<dbReference type="AlphaFoldDB" id="A0A562P2M1"/>
<protein>
    <submittedName>
        <fullName evidence="3">Phage terminase large subunit-like protein</fullName>
    </submittedName>
</protein>
<dbReference type="Proteomes" id="UP000316225">
    <property type="component" value="Unassembled WGS sequence"/>
</dbReference>
<dbReference type="InterPro" id="IPR046461">
    <property type="entry name" value="TerL_ATPase"/>
</dbReference>
<evidence type="ECO:0000313" key="3">
    <source>
        <dbReference type="EMBL" id="TWI38236.1"/>
    </source>
</evidence>
<dbReference type="OrthoDB" id="9760250at2"/>
<evidence type="ECO:0000259" key="2">
    <source>
        <dbReference type="Pfam" id="PF20441"/>
    </source>
</evidence>
<keyword evidence="4" id="KW-1185">Reference proteome</keyword>
<dbReference type="InterPro" id="IPR046462">
    <property type="entry name" value="TerL_nuclease"/>
</dbReference>
<sequence>MRNETRGERNIRWIETMCRIPEGAHQGKPVRLLAFQKEFILAVYDNKNVTRTAILSMGRKNGKTAITAMLLLLHLCGPESVQGGQLYSTAQSREQASVVFRLAAKMIYMSPRLNAFVTVKESTKEMACPRRGTRYLALSKESKTALGLSPVFSVHDELGQVRGPRSDLYDAVETGSGAHANPLSIIISTQAAQDGDLLSELIDKAGEDPHTVCHLYTAPPEMDPFSESALRAANPAFGIFQNEKETQATADNAKRMPSFQASFRNLILNQRIEINSPFIAKPIWDENAATPDPIDGAEIYGGLDLSEVSDLTAFVAAYRTPGSQDDRLNILPTFWLPQEGLSEKARKEKVPYDLWAEQGHLQAVPGRVIDYDFVAHYLWDLSSRCVIRKIAFDRYNFRHLKKSLLDVGFTEAFIEEHFVPFGQGFVSMSPALRTTETMILQNQIKHGNHPLLTMCMANAIVVRDPAGNRKLTKSTSTRKIDGAVALAMSIGTLQEGGGEPSKKSYLEGAGLLVL</sequence>